<evidence type="ECO:0000313" key="1">
    <source>
        <dbReference type="EMBL" id="QWG04694.1"/>
    </source>
</evidence>
<sequence length="202" mass="22862">MKLRHILWVAVLAIVQTSCQDIHPEVGAPISKTEVFEIKSTTAFPSALNMIGFNLYKEKPLQISYITDLTLRNHTIEDYSNNVTGTDKEITYKINDFNGPMYYTVKQEASQDSMVMPNVDIMDYQINLSYTDAEQPAQAEGIIRITSYSDTLIHFPFERYLTDSDGGIIGVEYGTPDTLVNSELFSYTIDDMVIANDNEVFN</sequence>
<reference evidence="1 2" key="1">
    <citation type="submission" date="2021-05" db="EMBL/GenBank/DDBJ databases">
        <title>Comparative genomic studies on the polysaccharide-degrading batcterial strains of the Flammeovirga genus.</title>
        <authorList>
            <person name="Zewei F."/>
            <person name="Zheng Z."/>
            <person name="Yu L."/>
            <person name="Ruyue G."/>
            <person name="Yanhong M."/>
            <person name="Yuanyuan C."/>
            <person name="Jingyan G."/>
            <person name="Wenjun H."/>
        </authorList>
    </citation>
    <scope>NUCLEOTIDE SEQUENCE [LARGE SCALE GENOMIC DNA]</scope>
    <source>
        <strain evidence="1 2">NBRC:100898</strain>
    </source>
</reference>
<dbReference type="KEGG" id="fya:KMW28_27735"/>
<evidence type="ECO:0008006" key="3">
    <source>
        <dbReference type="Google" id="ProtNLM"/>
    </source>
</evidence>
<organism evidence="1 2">
    <name type="scientific">Flammeovirga yaeyamensis</name>
    <dbReference type="NCBI Taxonomy" id="367791"/>
    <lineage>
        <taxon>Bacteria</taxon>
        <taxon>Pseudomonadati</taxon>
        <taxon>Bacteroidota</taxon>
        <taxon>Cytophagia</taxon>
        <taxon>Cytophagales</taxon>
        <taxon>Flammeovirgaceae</taxon>
        <taxon>Flammeovirga</taxon>
    </lineage>
</organism>
<dbReference type="Proteomes" id="UP000678679">
    <property type="component" value="Chromosome 2"/>
</dbReference>
<gene>
    <name evidence="1" type="ORF">KMW28_27735</name>
</gene>
<dbReference type="AlphaFoldDB" id="A0AAX1NAV5"/>
<evidence type="ECO:0000313" key="2">
    <source>
        <dbReference type="Proteomes" id="UP000678679"/>
    </source>
</evidence>
<proteinExistence type="predicted"/>
<name>A0AAX1NAV5_9BACT</name>
<keyword evidence="2" id="KW-1185">Reference proteome</keyword>
<dbReference type="EMBL" id="CP076133">
    <property type="protein sequence ID" value="QWG04694.1"/>
    <property type="molecule type" value="Genomic_DNA"/>
</dbReference>
<protein>
    <recommendedName>
        <fullName evidence="3">LPS export ABC transporter periplasmic protein LptC</fullName>
    </recommendedName>
</protein>
<accession>A0AAX1NAV5</accession>
<dbReference type="RefSeq" id="WP_066215600.1">
    <property type="nucleotide sequence ID" value="NZ_CP076133.1"/>
</dbReference>